<comment type="function">
    <text evidence="3">May play the central regulatory role in sporulation. It may be an element of the effector pathway responsible for the activation of sporulation genes in response to nutritional stress. Spo0A may act in concert with spo0H (a sigma factor) to control the expression of some genes that are critical to the sporulation process.</text>
</comment>
<proteinExistence type="predicted"/>
<dbReference type="GO" id="GO:0000160">
    <property type="term" value="P:phosphorelay signal transduction system"/>
    <property type="evidence" value="ECO:0007669"/>
    <property type="project" value="InterPro"/>
</dbReference>
<dbReference type="PANTHER" id="PTHR45566">
    <property type="entry name" value="HTH-TYPE TRANSCRIPTIONAL REGULATOR YHJB-RELATED"/>
    <property type="match status" value="1"/>
</dbReference>
<dbReference type="PROSITE" id="PS50043">
    <property type="entry name" value="HTH_LUXR_2"/>
    <property type="match status" value="1"/>
</dbReference>
<accession>A0A2U8DWH4</accession>
<evidence type="ECO:0000256" key="4">
    <source>
        <dbReference type="PROSITE-ProRule" id="PRU00169"/>
    </source>
</evidence>
<dbReference type="GO" id="GO:0003677">
    <property type="term" value="F:DNA binding"/>
    <property type="evidence" value="ECO:0007669"/>
    <property type="project" value="UniProtKB-KW"/>
</dbReference>
<dbReference type="SUPFAM" id="SSF46894">
    <property type="entry name" value="C-terminal effector domain of the bipartite response regulators"/>
    <property type="match status" value="1"/>
</dbReference>
<dbReference type="PANTHER" id="PTHR45566:SF2">
    <property type="entry name" value="NARL SUBFAMILY"/>
    <property type="match status" value="1"/>
</dbReference>
<feature type="modified residue" description="4-aspartylphosphate" evidence="4">
    <location>
        <position position="53"/>
    </location>
</feature>
<dbReference type="InterPro" id="IPR000792">
    <property type="entry name" value="Tscrpt_reg_LuxR_C"/>
</dbReference>
<sequence>MKIIVISNYSVIREGIVSLICKYENISIQFVGETIKDAMFLIKSNIADIVLLDINKDNEEELNSINRLMTLGVSMKTIVVDFYGNKDFFIKALKSGVQGYILGKSSEDEILYAMDHVYRGKKYFDSYFVDSMINENKDLPNKLETLTNREKEILEEVAKGLSNQRISEELFITDHTVKKHINHIFKKLNVKDRTEAALYWNKYGVLNKQEE</sequence>
<dbReference type="InterPro" id="IPR001789">
    <property type="entry name" value="Sig_transdc_resp-reg_receiver"/>
</dbReference>
<dbReference type="Gene3D" id="3.40.50.2300">
    <property type="match status" value="1"/>
</dbReference>
<dbReference type="SUPFAM" id="SSF52172">
    <property type="entry name" value="CheY-like"/>
    <property type="match status" value="1"/>
</dbReference>
<dbReference type="RefSeq" id="WP_032077259.1">
    <property type="nucleotide sequence ID" value="NZ_CP020953.1"/>
</dbReference>
<evidence type="ECO:0000313" key="8">
    <source>
        <dbReference type="Proteomes" id="UP000244910"/>
    </source>
</evidence>
<protein>
    <recommendedName>
        <fullName evidence="1">Stage 0 sporulation protein A homolog</fullName>
    </recommendedName>
</protein>
<keyword evidence="8" id="KW-1185">Reference proteome</keyword>
<dbReference type="CDD" id="cd06170">
    <property type="entry name" value="LuxR_C_like"/>
    <property type="match status" value="1"/>
</dbReference>
<dbReference type="Proteomes" id="UP000244910">
    <property type="component" value="Chromosome"/>
</dbReference>
<reference evidence="8" key="1">
    <citation type="submission" date="2017-04" db="EMBL/GenBank/DDBJ databases">
        <authorList>
            <person name="Song Y."/>
            <person name="Cho B.-K."/>
        </authorList>
    </citation>
    <scope>NUCLEOTIDE SEQUENCE [LARGE SCALE GENOMIC DNA]</scope>
    <source>
        <strain evidence="8">SL1</strain>
    </source>
</reference>
<dbReference type="AlphaFoldDB" id="A0A2U8DWH4"/>
<dbReference type="EMBL" id="CP020953">
    <property type="protein sequence ID" value="AWI06392.1"/>
    <property type="molecule type" value="Genomic_DNA"/>
</dbReference>
<dbReference type="InterPro" id="IPR016032">
    <property type="entry name" value="Sig_transdc_resp-reg_C-effctor"/>
</dbReference>
<dbReference type="KEGG" id="cdrk:B9W14_18440"/>
<evidence type="ECO:0000256" key="1">
    <source>
        <dbReference type="ARBA" id="ARBA00018672"/>
    </source>
</evidence>
<organism evidence="7 8">
    <name type="scientific">Clostridium drakei</name>
    <dbReference type="NCBI Taxonomy" id="332101"/>
    <lineage>
        <taxon>Bacteria</taxon>
        <taxon>Bacillati</taxon>
        <taxon>Bacillota</taxon>
        <taxon>Clostridia</taxon>
        <taxon>Eubacteriales</taxon>
        <taxon>Clostridiaceae</taxon>
        <taxon>Clostridium</taxon>
    </lineage>
</organism>
<gene>
    <name evidence="7" type="ORF">B9W14_18440</name>
</gene>
<feature type="domain" description="Response regulatory" evidence="6">
    <location>
        <begin position="2"/>
        <end position="118"/>
    </location>
</feature>
<evidence type="ECO:0000259" key="6">
    <source>
        <dbReference type="PROSITE" id="PS50110"/>
    </source>
</evidence>
<dbReference type="PROSITE" id="PS50110">
    <property type="entry name" value="RESPONSE_REGULATORY"/>
    <property type="match status" value="1"/>
</dbReference>
<dbReference type="OrthoDB" id="9779069at2"/>
<keyword evidence="4" id="KW-0597">Phosphoprotein</keyword>
<dbReference type="PROSITE" id="PS00622">
    <property type="entry name" value="HTH_LUXR_1"/>
    <property type="match status" value="1"/>
</dbReference>
<keyword evidence="2" id="KW-0238">DNA-binding</keyword>
<dbReference type="InterPro" id="IPR051015">
    <property type="entry name" value="EvgA-like"/>
</dbReference>
<evidence type="ECO:0000313" key="7">
    <source>
        <dbReference type="EMBL" id="AWI06392.1"/>
    </source>
</evidence>
<evidence type="ECO:0000256" key="3">
    <source>
        <dbReference type="ARBA" id="ARBA00024867"/>
    </source>
</evidence>
<feature type="domain" description="HTH luxR-type" evidence="5">
    <location>
        <begin position="139"/>
        <end position="204"/>
    </location>
</feature>
<dbReference type="InterPro" id="IPR011006">
    <property type="entry name" value="CheY-like_superfamily"/>
</dbReference>
<name>A0A2U8DWH4_9CLOT</name>
<dbReference type="Pfam" id="PF00196">
    <property type="entry name" value="GerE"/>
    <property type="match status" value="1"/>
</dbReference>
<evidence type="ECO:0000256" key="2">
    <source>
        <dbReference type="ARBA" id="ARBA00023125"/>
    </source>
</evidence>
<dbReference type="SMART" id="SM00421">
    <property type="entry name" value="HTH_LUXR"/>
    <property type="match status" value="1"/>
</dbReference>
<evidence type="ECO:0000259" key="5">
    <source>
        <dbReference type="PROSITE" id="PS50043"/>
    </source>
</evidence>
<dbReference type="GO" id="GO:0006355">
    <property type="term" value="P:regulation of DNA-templated transcription"/>
    <property type="evidence" value="ECO:0007669"/>
    <property type="project" value="InterPro"/>
</dbReference>
<dbReference type="PRINTS" id="PR00038">
    <property type="entry name" value="HTHLUXR"/>
</dbReference>